<gene>
    <name evidence="2" type="ORF">ROHU_023998</name>
</gene>
<comment type="caution">
    <text evidence="2">The sequence shown here is derived from an EMBL/GenBank/DDBJ whole genome shotgun (WGS) entry which is preliminary data.</text>
</comment>
<feature type="compositionally biased region" description="Basic and acidic residues" evidence="1">
    <location>
        <begin position="1"/>
        <end position="10"/>
    </location>
</feature>
<evidence type="ECO:0000256" key="1">
    <source>
        <dbReference type="SAM" id="MobiDB-lite"/>
    </source>
</evidence>
<feature type="region of interest" description="Disordered" evidence="1">
    <location>
        <begin position="1"/>
        <end position="57"/>
    </location>
</feature>
<organism evidence="2 3">
    <name type="scientific">Labeo rohita</name>
    <name type="common">Indian major carp</name>
    <name type="synonym">Cyprinus rohita</name>
    <dbReference type="NCBI Taxonomy" id="84645"/>
    <lineage>
        <taxon>Eukaryota</taxon>
        <taxon>Metazoa</taxon>
        <taxon>Chordata</taxon>
        <taxon>Craniata</taxon>
        <taxon>Vertebrata</taxon>
        <taxon>Euteleostomi</taxon>
        <taxon>Actinopterygii</taxon>
        <taxon>Neopterygii</taxon>
        <taxon>Teleostei</taxon>
        <taxon>Ostariophysi</taxon>
        <taxon>Cypriniformes</taxon>
        <taxon>Cyprinidae</taxon>
        <taxon>Labeoninae</taxon>
        <taxon>Labeonini</taxon>
        <taxon>Labeo</taxon>
    </lineage>
</organism>
<evidence type="ECO:0000313" key="2">
    <source>
        <dbReference type="EMBL" id="RXN21419.1"/>
    </source>
</evidence>
<name>A0A498MJ96_LABRO</name>
<proteinExistence type="predicted"/>
<protein>
    <submittedName>
        <fullName evidence="2">Uncharacterized protein</fullName>
    </submittedName>
</protein>
<dbReference type="Proteomes" id="UP000290572">
    <property type="component" value="Unassembled WGS sequence"/>
</dbReference>
<keyword evidence="3" id="KW-1185">Reference proteome</keyword>
<sequence length="218" mass="23448">MRSSTGDRMKRTPCLPAAHTRPLTSELDTRTPPPTNLTPDPRCTPGHMLEPPGNRPDKGKMITALILYYKTATNAQTNLTRYASVGSSSAVRPSICATGSENVSFSPSGTENCALRWQQRFASENLQTSSSCCESLITAGGGRGGGERSRVVFKTRPLSNWSSEPVRGAAGSGSASSHKAARSHGEPLIQIESFALIFFIRATLKSQLGHRLKEPFSQ</sequence>
<evidence type="ECO:0000313" key="3">
    <source>
        <dbReference type="Proteomes" id="UP000290572"/>
    </source>
</evidence>
<dbReference type="AlphaFoldDB" id="A0A498MJ96"/>
<accession>A0A498MJ96</accession>
<reference evidence="2 3" key="1">
    <citation type="submission" date="2018-03" db="EMBL/GenBank/DDBJ databases">
        <title>Draft genome sequence of Rohu Carp (Labeo rohita).</title>
        <authorList>
            <person name="Das P."/>
            <person name="Kushwaha B."/>
            <person name="Joshi C.G."/>
            <person name="Kumar D."/>
            <person name="Nagpure N.S."/>
            <person name="Sahoo L."/>
            <person name="Das S.P."/>
            <person name="Bit A."/>
            <person name="Patnaik S."/>
            <person name="Meher P.K."/>
            <person name="Jayasankar P."/>
            <person name="Koringa P.G."/>
            <person name="Patel N.V."/>
            <person name="Hinsu A.T."/>
            <person name="Kumar R."/>
            <person name="Pandey M."/>
            <person name="Agarwal S."/>
            <person name="Srivastava S."/>
            <person name="Singh M."/>
            <person name="Iquebal M.A."/>
            <person name="Jaiswal S."/>
            <person name="Angadi U.B."/>
            <person name="Kumar N."/>
            <person name="Raza M."/>
            <person name="Shah T.M."/>
            <person name="Rai A."/>
            <person name="Jena J.K."/>
        </authorList>
    </citation>
    <scope>NUCLEOTIDE SEQUENCE [LARGE SCALE GENOMIC DNA]</scope>
    <source>
        <strain evidence="2">DASCIFA01</strain>
        <tissue evidence="2">Testis</tissue>
    </source>
</reference>
<dbReference type="EMBL" id="QBIY01012612">
    <property type="protein sequence ID" value="RXN21419.1"/>
    <property type="molecule type" value="Genomic_DNA"/>
</dbReference>